<name>A0A9D6ULN3_UNCSA</name>
<dbReference type="InterPro" id="IPR003945">
    <property type="entry name" value="NU5C-like"/>
</dbReference>
<dbReference type="PRINTS" id="PR01435">
    <property type="entry name" value="NPOXDRDTASE5"/>
</dbReference>
<feature type="transmembrane region" description="Helical" evidence="6">
    <location>
        <begin position="318"/>
        <end position="342"/>
    </location>
</feature>
<feature type="transmembrane region" description="Helical" evidence="6">
    <location>
        <begin position="160"/>
        <end position="182"/>
    </location>
</feature>
<feature type="transmembrane region" description="Helical" evidence="6">
    <location>
        <begin position="510"/>
        <end position="531"/>
    </location>
</feature>
<feature type="transmembrane region" description="Helical" evidence="6">
    <location>
        <begin position="354"/>
        <end position="375"/>
    </location>
</feature>
<feature type="transmembrane region" description="Helical" evidence="6">
    <location>
        <begin position="465"/>
        <end position="489"/>
    </location>
</feature>
<dbReference type="GO" id="GO:0015990">
    <property type="term" value="P:electron transport coupled proton transport"/>
    <property type="evidence" value="ECO:0007669"/>
    <property type="project" value="TreeGrafter"/>
</dbReference>
<dbReference type="PRINTS" id="PR01434">
    <property type="entry name" value="NADHDHGNASE5"/>
</dbReference>
<feature type="transmembrane region" description="Helical" evidence="6">
    <location>
        <begin position="269"/>
        <end position="287"/>
    </location>
</feature>
<evidence type="ECO:0000259" key="8">
    <source>
        <dbReference type="Pfam" id="PF00662"/>
    </source>
</evidence>
<dbReference type="AlphaFoldDB" id="A0A9D6ULN3"/>
<feature type="transmembrane region" description="Helical" evidence="6">
    <location>
        <begin position="395"/>
        <end position="414"/>
    </location>
</feature>
<feature type="transmembrane region" description="Helical" evidence="6">
    <location>
        <begin position="590"/>
        <end position="608"/>
    </location>
</feature>
<dbReference type="InterPro" id="IPR001516">
    <property type="entry name" value="Proton_antipo_N"/>
</dbReference>
<organism evidence="9 10">
    <name type="scientific">Candidatus Saganbacteria bacterium</name>
    <dbReference type="NCBI Taxonomy" id="2575572"/>
    <lineage>
        <taxon>Bacteria</taxon>
        <taxon>Bacillati</taxon>
        <taxon>Saganbacteria</taxon>
    </lineage>
</organism>
<dbReference type="GO" id="GO:0016020">
    <property type="term" value="C:membrane"/>
    <property type="evidence" value="ECO:0007669"/>
    <property type="project" value="UniProtKB-SubCell"/>
</dbReference>
<evidence type="ECO:0000259" key="7">
    <source>
        <dbReference type="Pfam" id="PF00361"/>
    </source>
</evidence>
<dbReference type="GO" id="GO:0012505">
    <property type="term" value="C:endomembrane system"/>
    <property type="evidence" value="ECO:0007669"/>
    <property type="project" value="UniProtKB-SubCell"/>
</dbReference>
<feature type="domain" description="NADH:quinone oxidoreductase/Mrp antiporter transmembrane" evidence="7">
    <location>
        <begin position="123"/>
        <end position="405"/>
    </location>
</feature>
<dbReference type="GO" id="GO:0003954">
    <property type="term" value="F:NADH dehydrogenase activity"/>
    <property type="evidence" value="ECO:0007669"/>
    <property type="project" value="TreeGrafter"/>
</dbReference>
<dbReference type="EMBL" id="JACRKR010000033">
    <property type="protein sequence ID" value="MBI5078531.1"/>
    <property type="molecule type" value="Genomic_DNA"/>
</dbReference>
<dbReference type="GO" id="GO:0042773">
    <property type="term" value="P:ATP synthesis coupled electron transport"/>
    <property type="evidence" value="ECO:0007669"/>
    <property type="project" value="InterPro"/>
</dbReference>
<feature type="transmembrane region" description="Helical" evidence="6">
    <location>
        <begin position="236"/>
        <end position="257"/>
    </location>
</feature>
<evidence type="ECO:0000256" key="5">
    <source>
        <dbReference type="RuleBase" id="RU000320"/>
    </source>
</evidence>
<accession>A0A9D6ULN3</accession>
<dbReference type="NCBIfam" id="NF005141">
    <property type="entry name" value="PRK06590.1"/>
    <property type="match status" value="1"/>
</dbReference>
<keyword evidence="2 5" id="KW-0812">Transmembrane</keyword>
<comment type="subcellular location">
    <subcellularLocation>
        <location evidence="1">Endomembrane system</location>
        <topology evidence="1">Multi-pass membrane protein</topology>
    </subcellularLocation>
    <subcellularLocation>
        <location evidence="5">Membrane</location>
        <topology evidence="5">Multi-pass membrane protein</topology>
    </subcellularLocation>
</comment>
<feature type="transmembrane region" description="Helical" evidence="6">
    <location>
        <begin position="77"/>
        <end position="99"/>
    </location>
</feature>
<dbReference type="GO" id="GO:0008137">
    <property type="term" value="F:NADH dehydrogenase (ubiquinone) activity"/>
    <property type="evidence" value="ECO:0007669"/>
    <property type="project" value="InterPro"/>
</dbReference>
<dbReference type="PANTHER" id="PTHR42829">
    <property type="entry name" value="NADH-UBIQUINONE OXIDOREDUCTASE CHAIN 5"/>
    <property type="match status" value="1"/>
</dbReference>
<keyword evidence="4 6" id="KW-0472">Membrane</keyword>
<feature type="transmembrane region" description="Helical" evidence="6">
    <location>
        <begin position="6"/>
        <end position="23"/>
    </location>
</feature>
<dbReference type="InterPro" id="IPR001750">
    <property type="entry name" value="ND/Mrp_TM"/>
</dbReference>
<feature type="transmembrane region" description="Helical" evidence="6">
    <location>
        <begin position="30"/>
        <end position="50"/>
    </location>
</feature>
<dbReference type="Pfam" id="PF00662">
    <property type="entry name" value="Proton_antipo_N"/>
    <property type="match status" value="1"/>
</dbReference>
<evidence type="ECO:0000313" key="9">
    <source>
        <dbReference type="EMBL" id="MBI5078531.1"/>
    </source>
</evidence>
<evidence type="ECO:0000256" key="3">
    <source>
        <dbReference type="ARBA" id="ARBA00022989"/>
    </source>
</evidence>
<dbReference type="Pfam" id="PF00361">
    <property type="entry name" value="Proton_antipo_M"/>
    <property type="match status" value="1"/>
</dbReference>
<gene>
    <name evidence="9" type="primary">nuoL</name>
    <name evidence="9" type="ORF">HZB08_00725</name>
</gene>
<evidence type="ECO:0000256" key="4">
    <source>
        <dbReference type="ARBA" id="ARBA00023136"/>
    </source>
</evidence>
<feature type="transmembrane region" description="Helical" evidence="6">
    <location>
        <begin position="128"/>
        <end position="148"/>
    </location>
</feature>
<feature type="transmembrane region" description="Helical" evidence="6">
    <location>
        <begin position="551"/>
        <end position="578"/>
    </location>
</feature>
<evidence type="ECO:0000256" key="1">
    <source>
        <dbReference type="ARBA" id="ARBA00004127"/>
    </source>
</evidence>
<evidence type="ECO:0000313" key="10">
    <source>
        <dbReference type="Proteomes" id="UP000808761"/>
    </source>
</evidence>
<comment type="caution">
    <text evidence="9">The sequence shown here is derived from an EMBL/GenBank/DDBJ whole genome shotgun (WGS) entry which is preliminary data.</text>
</comment>
<feature type="transmembrane region" description="Helical" evidence="6">
    <location>
        <begin position="106"/>
        <end position="122"/>
    </location>
</feature>
<feature type="transmembrane region" description="Helical" evidence="6">
    <location>
        <begin position="194"/>
        <end position="215"/>
    </location>
</feature>
<evidence type="ECO:0000256" key="6">
    <source>
        <dbReference type="SAM" id="Phobius"/>
    </source>
</evidence>
<dbReference type="Proteomes" id="UP000808761">
    <property type="component" value="Unassembled WGS sequence"/>
</dbReference>
<dbReference type="Gene3D" id="1.20.5.2700">
    <property type="match status" value="1"/>
</dbReference>
<feature type="domain" description="NADH-Ubiquinone oxidoreductase (complex I) chain 5 N-terminal" evidence="8">
    <location>
        <begin position="66"/>
        <end position="107"/>
    </location>
</feature>
<sequence length="610" mass="66310">MITLIPLIPVIAFAVIVLTGFKLKEKAAALSVAALGVSFLLSLAAAFYVFRGATLEVNYPWLPVAAFSLRVDLLSSWMLLLVSGVGLLIQIYSIGYMWGDPRFHRFFAYLSLFCAAMLGLVLANNFLLLYICWELVGLCSYFLIGFWFEKPSAAAAAKKAFIFTRAGDIGFFLGILIIFLSIGKFDFNAVFDAARSLPVGVVTVAALLLFCGAIGKSAQFPLHVWLPDAMEGPTPVSALIHAATMVAAGVYLVARLFPLFELAPLTLTFIGYLGIATALMAGLIAVTQNDIKKILAYSTISQLGFMMLAMGSRAPGAGIFHLLAHGFFKALLFLGAGSIIHAVHTNEIGEMGGLAKAMPVTFITFMAGTLALSGIPPFAGFFSKDEVLNAAYRHLPIGFALALPAVFLTAFYMFRLCFKVFPGETKGHPHESPWVMTAPLIILAFFTAGFGFFNPFKGVEEEAAPAIVLISSLAMAFAGILAAWLLYGLKIVSLESWKKNLVYQTIAAKFYLDEFFIYLVGVPVIFFSRMLAVFDQIVVDGLVNLAGKVTWLFSLLNGLFDVYVVDGLVNLSGLSMAFCGERLRRLQTGLIQNYLLFVLVGIVIILFVRR</sequence>
<feature type="transmembrane region" description="Helical" evidence="6">
    <location>
        <begin position="434"/>
        <end position="453"/>
    </location>
</feature>
<keyword evidence="3 6" id="KW-1133">Transmembrane helix</keyword>
<dbReference type="NCBIfam" id="TIGR01974">
    <property type="entry name" value="NDH_I_L"/>
    <property type="match status" value="1"/>
</dbReference>
<dbReference type="PANTHER" id="PTHR42829:SF2">
    <property type="entry name" value="NADH-UBIQUINONE OXIDOREDUCTASE CHAIN 5"/>
    <property type="match status" value="1"/>
</dbReference>
<protein>
    <submittedName>
        <fullName evidence="9">NADH-quinone oxidoreductase subunit L</fullName>
    </submittedName>
</protein>
<proteinExistence type="predicted"/>
<evidence type="ECO:0000256" key="2">
    <source>
        <dbReference type="ARBA" id="ARBA00022692"/>
    </source>
</evidence>
<dbReference type="InterPro" id="IPR018393">
    <property type="entry name" value="NADHpl_OxRdtase_5_subgr"/>
</dbReference>
<reference evidence="9" key="1">
    <citation type="submission" date="2020-07" db="EMBL/GenBank/DDBJ databases">
        <title>Huge and variable diversity of episymbiotic CPR bacteria and DPANN archaea in groundwater ecosystems.</title>
        <authorList>
            <person name="He C.Y."/>
            <person name="Keren R."/>
            <person name="Whittaker M."/>
            <person name="Farag I.F."/>
            <person name="Doudna J."/>
            <person name="Cate J.H.D."/>
            <person name="Banfield J.F."/>
        </authorList>
    </citation>
    <scope>NUCLEOTIDE SEQUENCE</scope>
    <source>
        <strain evidence="9">NC_groundwater_1860_Pr3_B-0.1um_51_7</strain>
    </source>
</reference>